<evidence type="ECO:0000313" key="1">
    <source>
        <dbReference type="EMBL" id="MDJ1115353.1"/>
    </source>
</evidence>
<keyword evidence="2" id="KW-1185">Reference proteome</keyword>
<sequence>MTFPTRAQRRALARAAGNDRAPIYTGAFWADLSERVVTSAAGGALAVASATTFVIQEPTSWAALGVGAGAGALLSFLKGIAASRTGTGSPSIATNV</sequence>
<proteinExistence type="predicted"/>
<dbReference type="Proteomes" id="UP001321481">
    <property type="component" value="Unassembled WGS sequence"/>
</dbReference>
<gene>
    <name evidence="1" type="ORF">QNI14_12930</name>
</gene>
<comment type="caution">
    <text evidence="1">The sequence shown here is derived from an EMBL/GenBank/DDBJ whole genome shotgun (WGS) entry which is preliminary data.</text>
</comment>
<reference evidence="1 2" key="1">
    <citation type="submission" date="2023-05" db="EMBL/GenBank/DDBJ databases">
        <title>Microbacterium dauci sp.nov., Isolated from Carrot Rhizosphere Soil.</title>
        <authorList>
            <person name="Xiao Z."/>
            <person name="Zheng J."/>
        </authorList>
    </citation>
    <scope>NUCLEOTIDE SEQUENCE [LARGE SCALE GENOMIC DNA]</scope>
    <source>
        <strain evidence="1 2">LX3-4</strain>
    </source>
</reference>
<evidence type="ECO:0000313" key="2">
    <source>
        <dbReference type="Proteomes" id="UP001321481"/>
    </source>
</evidence>
<dbReference type="EMBL" id="JASJND010000007">
    <property type="protein sequence ID" value="MDJ1115353.1"/>
    <property type="molecule type" value="Genomic_DNA"/>
</dbReference>
<name>A0ABT6ZGT6_9MICO</name>
<dbReference type="InterPro" id="IPR020109">
    <property type="entry name" value="Holin_r1t"/>
</dbReference>
<accession>A0ABT6ZGT6</accession>
<dbReference type="Pfam" id="PF16945">
    <property type="entry name" value="Phage_r1t_holin"/>
    <property type="match status" value="1"/>
</dbReference>
<dbReference type="RefSeq" id="WP_283717030.1">
    <property type="nucleotide sequence ID" value="NZ_JASJND010000007.1"/>
</dbReference>
<organism evidence="1 2">
    <name type="scientific">Microbacterium dauci</name>
    <dbReference type="NCBI Taxonomy" id="3048008"/>
    <lineage>
        <taxon>Bacteria</taxon>
        <taxon>Bacillati</taxon>
        <taxon>Actinomycetota</taxon>
        <taxon>Actinomycetes</taxon>
        <taxon>Micrococcales</taxon>
        <taxon>Microbacteriaceae</taxon>
        <taxon>Microbacterium</taxon>
    </lineage>
</organism>
<protein>
    <submittedName>
        <fullName evidence="1">Holin</fullName>
    </submittedName>
</protein>